<gene>
    <name evidence="1" type="ORF">L195_g057624</name>
</gene>
<accession>A0A2K3KWL1</accession>
<sequence>VEFVHLGDGKACKVQGMVEFLLHNASGTRRRRSTLALGYQMGDREESCIVAPKWYSYGDLVGYVSIVAEEGQNLEDLRGGN</sequence>
<comment type="caution">
    <text evidence="1">The sequence shown here is derived from an EMBL/GenBank/DDBJ whole genome shotgun (WGS) entry which is preliminary data.</text>
</comment>
<protein>
    <submittedName>
        <fullName evidence="1">Uncharacterized protein</fullName>
    </submittedName>
</protein>
<dbReference type="EMBL" id="ASHM01115208">
    <property type="protein sequence ID" value="PNX70668.1"/>
    <property type="molecule type" value="Genomic_DNA"/>
</dbReference>
<reference evidence="1 2" key="1">
    <citation type="journal article" date="2014" name="Am. J. Bot.">
        <title>Genome assembly and annotation for red clover (Trifolium pratense; Fabaceae).</title>
        <authorList>
            <person name="Istvanek J."/>
            <person name="Jaros M."/>
            <person name="Krenek A."/>
            <person name="Repkova J."/>
        </authorList>
    </citation>
    <scope>NUCLEOTIDE SEQUENCE [LARGE SCALE GENOMIC DNA]</scope>
    <source>
        <strain evidence="2">cv. Tatra</strain>
        <tissue evidence="1">Young leaves</tissue>
    </source>
</reference>
<evidence type="ECO:0000313" key="2">
    <source>
        <dbReference type="Proteomes" id="UP000236291"/>
    </source>
</evidence>
<feature type="non-terminal residue" evidence="1">
    <location>
        <position position="1"/>
    </location>
</feature>
<name>A0A2K3KWL1_TRIPR</name>
<proteinExistence type="predicted"/>
<dbReference type="AlphaFoldDB" id="A0A2K3KWL1"/>
<reference evidence="1 2" key="2">
    <citation type="journal article" date="2017" name="Front. Plant Sci.">
        <title>Gene Classification and Mining of Molecular Markers Useful in Red Clover (Trifolium pratense) Breeding.</title>
        <authorList>
            <person name="Istvanek J."/>
            <person name="Dluhosova J."/>
            <person name="Dluhos P."/>
            <person name="Patkova L."/>
            <person name="Nedelnik J."/>
            <person name="Repkova J."/>
        </authorList>
    </citation>
    <scope>NUCLEOTIDE SEQUENCE [LARGE SCALE GENOMIC DNA]</scope>
    <source>
        <strain evidence="2">cv. Tatra</strain>
        <tissue evidence="1">Young leaves</tissue>
    </source>
</reference>
<dbReference type="Proteomes" id="UP000236291">
    <property type="component" value="Unassembled WGS sequence"/>
</dbReference>
<organism evidence="1 2">
    <name type="scientific">Trifolium pratense</name>
    <name type="common">Red clover</name>
    <dbReference type="NCBI Taxonomy" id="57577"/>
    <lineage>
        <taxon>Eukaryota</taxon>
        <taxon>Viridiplantae</taxon>
        <taxon>Streptophyta</taxon>
        <taxon>Embryophyta</taxon>
        <taxon>Tracheophyta</taxon>
        <taxon>Spermatophyta</taxon>
        <taxon>Magnoliopsida</taxon>
        <taxon>eudicotyledons</taxon>
        <taxon>Gunneridae</taxon>
        <taxon>Pentapetalae</taxon>
        <taxon>rosids</taxon>
        <taxon>fabids</taxon>
        <taxon>Fabales</taxon>
        <taxon>Fabaceae</taxon>
        <taxon>Papilionoideae</taxon>
        <taxon>50 kb inversion clade</taxon>
        <taxon>NPAAA clade</taxon>
        <taxon>Hologalegina</taxon>
        <taxon>IRL clade</taxon>
        <taxon>Trifolieae</taxon>
        <taxon>Trifolium</taxon>
    </lineage>
</organism>
<evidence type="ECO:0000313" key="1">
    <source>
        <dbReference type="EMBL" id="PNX70668.1"/>
    </source>
</evidence>